<comment type="caution">
    <text evidence="1">The sequence shown here is derived from an EMBL/GenBank/DDBJ whole genome shotgun (WGS) entry which is preliminary data.</text>
</comment>
<name>A0A4C1VPM0_EUMVA</name>
<keyword evidence="2" id="KW-1185">Reference proteome</keyword>
<proteinExistence type="predicted"/>
<sequence length="139" mass="15678">MTVRAGGTNFSENVNEVRALRTRSPRRPSDDHCFGKYIARKVSCEPNNTRRLNLEAPFFTRRCCAPFERVVYAACRYLPTCSPARVQSAYRSTSRADLLKPRWTFWRQSGSTAVRLVLADVNYVEESGLREAGRGAIGG</sequence>
<reference evidence="1 2" key="1">
    <citation type="journal article" date="2019" name="Commun. Biol.">
        <title>The bagworm genome reveals a unique fibroin gene that provides high tensile strength.</title>
        <authorList>
            <person name="Kono N."/>
            <person name="Nakamura H."/>
            <person name="Ohtoshi R."/>
            <person name="Tomita M."/>
            <person name="Numata K."/>
            <person name="Arakawa K."/>
        </authorList>
    </citation>
    <scope>NUCLEOTIDE SEQUENCE [LARGE SCALE GENOMIC DNA]</scope>
</reference>
<gene>
    <name evidence="1" type="ORF">EVAR_88327_1</name>
</gene>
<protein>
    <submittedName>
        <fullName evidence="1">Uncharacterized protein</fullName>
    </submittedName>
</protein>
<evidence type="ECO:0000313" key="1">
    <source>
        <dbReference type="EMBL" id="GBP39824.1"/>
    </source>
</evidence>
<organism evidence="1 2">
    <name type="scientific">Eumeta variegata</name>
    <name type="common">Bagworm moth</name>
    <name type="synonym">Eumeta japonica</name>
    <dbReference type="NCBI Taxonomy" id="151549"/>
    <lineage>
        <taxon>Eukaryota</taxon>
        <taxon>Metazoa</taxon>
        <taxon>Ecdysozoa</taxon>
        <taxon>Arthropoda</taxon>
        <taxon>Hexapoda</taxon>
        <taxon>Insecta</taxon>
        <taxon>Pterygota</taxon>
        <taxon>Neoptera</taxon>
        <taxon>Endopterygota</taxon>
        <taxon>Lepidoptera</taxon>
        <taxon>Glossata</taxon>
        <taxon>Ditrysia</taxon>
        <taxon>Tineoidea</taxon>
        <taxon>Psychidae</taxon>
        <taxon>Oiketicinae</taxon>
        <taxon>Eumeta</taxon>
    </lineage>
</organism>
<dbReference type="EMBL" id="BGZK01000371">
    <property type="protein sequence ID" value="GBP39824.1"/>
    <property type="molecule type" value="Genomic_DNA"/>
</dbReference>
<dbReference type="AlphaFoldDB" id="A0A4C1VPM0"/>
<evidence type="ECO:0000313" key="2">
    <source>
        <dbReference type="Proteomes" id="UP000299102"/>
    </source>
</evidence>
<dbReference type="Proteomes" id="UP000299102">
    <property type="component" value="Unassembled WGS sequence"/>
</dbReference>
<accession>A0A4C1VPM0</accession>